<dbReference type="PANTHER" id="PTHR14218:SF15">
    <property type="entry name" value="TRIPEPTIDYL-PEPTIDASE 1"/>
    <property type="match status" value="1"/>
</dbReference>
<dbReference type="RefSeq" id="WP_091618431.1">
    <property type="nucleotide sequence ID" value="NZ_FOEF01000008.1"/>
</dbReference>
<dbReference type="Proteomes" id="UP000198582">
    <property type="component" value="Unassembled WGS sequence"/>
</dbReference>
<name>A0A1H8XPX8_9PSEU</name>
<evidence type="ECO:0000259" key="5">
    <source>
        <dbReference type="PROSITE" id="PS51695"/>
    </source>
</evidence>
<dbReference type="GO" id="GO:0004252">
    <property type="term" value="F:serine-type endopeptidase activity"/>
    <property type="evidence" value="ECO:0007669"/>
    <property type="project" value="InterPro"/>
</dbReference>
<dbReference type="EMBL" id="FOEF01000008">
    <property type="protein sequence ID" value="SEP41959.1"/>
    <property type="molecule type" value="Genomic_DNA"/>
</dbReference>
<gene>
    <name evidence="6" type="ORF">SAMN04489732_108241</name>
</gene>
<keyword evidence="7" id="KW-1185">Reference proteome</keyword>
<dbReference type="AlphaFoldDB" id="A0A1H8XPX8"/>
<dbReference type="GO" id="GO:0006508">
    <property type="term" value="P:proteolysis"/>
    <property type="evidence" value="ECO:0007669"/>
    <property type="project" value="UniProtKB-KW"/>
</dbReference>
<dbReference type="InterPro" id="IPR036852">
    <property type="entry name" value="Peptidase_S8/S53_dom_sf"/>
</dbReference>
<dbReference type="InterPro" id="IPR023828">
    <property type="entry name" value="Peptidase_S8_Ser-AS"/>
</dbReference>
<reference evidence="6 7" key="1">
    <citation type="submission" date="2016-10" db="EMBL/GenBank/DDBJ databases">
        <authorList>
            <person name="de Groot N.N."/>
        </authorList>
    </citation>
    <scope>NUCLEOTIDE SEQUENCE [LARGE SCALE GENOMIC DNA]</scope>
    <source>
        <strain evidence="6 7">DSM 44993</strain>
    </source>
</reference>
<feature type="domain" description="Peptidase S53" evidence="5">
    <location>
        <begin position="1"/>
        <end position="349"/>
    </location>
</feature>
<dbReference type="PANTHER" id="PTHR14218">
    <property type="entry name" value="PROTEASE S8 TRIPEPTIDYL PEPTIDASE I CLN2"/>
    <property type="match status" value="1"/>
</dbReference>
<accession>A0A1H8XPX8</accession>
<evidence type="ECO:0000256" key="3">
    <source>
        <dbReference type="ARBA" id="ARBA00022825"/>
    </source>
</evidence>
<dbReference type="Gene3D" id="3.40.50.200">
    <property type="entry name" value="Peptidase S8/S53 domain"/>
    <property type="match status" value="2"/>
</dbReference>
<dbReference type="PROSITE" id="PS00138">
    <property type="entry name" value="SUBTILASE_SER"/>
    <property type="match status" value="1"/>
</dbReference>
<dbReference type="SUPFAM" id="SSF52743">
    <property type="entry name" value="Subtilisin-like"/>
    <property type="match status" value="1"/>
</dbReference>
<dbReference type="InterPro" id="IPR050819">
    <property type="entry name" value="Tripeptidyl-peptidase_I"/>
</dbReference>
<evidence type="ECO:0000256" key="1">
    <source>
        <dbReference type="ARBA" id="ARBA00022670"/>
    </source>
</evidence>
<dbReference type="GO" id="GO:0008240">
    <property type="term" value="F:tripeptidyl-peptidase activity"/>
    <property type="evidence" value="ECO:0007669"/>
    <property type="project" value="TreeGrafter"/>
</dbReference>
<dbReference type="STRING" id="394193.SAMN04489732_108241"/>
<evidence type="ECO:0000256" key="4">
    <source>
        <dbReference type="SAM" id="MobiDB-lite"/>
    </source>
</evidence>
<keyword evidence="1" id="KW-0645">Protease</keyword>
<keyword evidence="2" id="KW-0378">Hydrolase</keyword>
<organism evidence="6 7">
    <name type="scientific">Amycolatopsis saalfeldensis</name>
    <dbReference type="NCBI Taxonomy" id="394193"/>
    <lineage>
        <taxon>Bacteria</taxon>
        <taxon>Bacillati</taxon>
        <taxon>Actinomycetota</taxon>
        <taxon>Actinomycetes</taxon>
        <taxon>Pseudonocardiales</taxon>
        <taxon>Pseudonocardiaceae</taxon>
        <taxon>Amycolatopsis</taxon>
    </lineage>
</organism>
<dbReference type="InterPro" id="IPR030400">
    <property type="entry name" value="Sedolisin_dom"/>
</dbReference>
<protein>
    <recommendedName>
        <fullName evidence="5">Peptidase S53 domain-containing protein</fullName>
    </recommendedName>
</protein>
<proteinExistence type="predicted"/>
<dbReference type="PROSITE" id="PS51695">
    <property type="entry name" value="SEDOLISIN"/>
    <property type="match status" value="1"/>
</dbReference>
<evidence type="ECO:0000313" key="6">
    <source>
        <dbReference type="EMBL" id="SEP41959.1"/>
    </source>
</evidence>
<keyword evidence="3" id="KW-0720">Serine protease</keyword>
<sequence length="349" mass="35742">MRDAYGVTGTGLDGKGVTVGIIGLDDETNAPADADRFSAEHGEPPFAPGQFTTYVPENAGTSPAGGEFTMDIEAAHAMAPAADIAYVVAPGKHDGHPVLDAMTRIVDEHLADVVSGSVLVGTGLPGLTAGSIAPYEQAAVGGTTLATGPGNRYAWETGWANDASALSDDGTQWTPAPPGDQDGSGFPQPGYQRGTVPPDMAGSPPSRTVPDVAALADPSLGLRYGHTSFDIKGNLVYSTTNGGGTSLASPLFAGVEALMAQAHHGPIGFANPALYARHQDFHHMLDNPVNTPNTKSFATVEQAVAGGGTWVQLTTPGQYADSDLTSGPGYTMVTGLGSPTRALLDSFRR</sequence>
<feature type="region of interest" description="Disordered" evidence="4">
    <location>
        <begin position="164"/>
        <end position="210"/>
    </location>
</feature>
<evidence type="ECO:0000256" key="2">
    <source>
        <dbReference type="ARBA" id="ARBA00022801"/>
    </source>
</evidence>
<evidence type="ECO:0000313" key="7">
    <source>
        <dbReference type="Proteomes" id="UP000198582"/>
    </source>
</evidence>